<protein>
    <submittedName>
        <fullName evidence="3">UDP-2,4-diacetamido-2,4, 6-trideoxy-beta-L-altropyranose hydrolase</fullName>
        <ecNumber evidence="3">3.6.1.57</ecNumber>
    </submittedName>
</protein>
<dbReference type="RefSeq" id="WP_244709825.1">
    <property type="nucleotide sequence ID" value="NZ_CP095073.1"/>
</dbReference>
<accession>A0ABY4EI19</accession>
<dbReference type="GO" id="GO:0016787">
    <property type="term" value="F:hydrolase activity"/>
    <property type="evidence" value="ECO:0007669"/>
    <property type="project" value="UniProtKB-KW"/>
</dbReference>
<name>A0ABY4EI19_9BACI</name>
<dbReference type="Gene3D" id="3.40.50.2000">
    <property type="entry name" value="Glycogen Phosphorylase B"/>
    <property type="match status" value="1"/>
</dbReference>
<evidence type="ECO:0000313" key="4">
    <source>
        <dbReference type="Proteomes" id="UP000831787"/>
    </source>
</evidence>
<keyword evidence="3" id="KW-0378">Hydrolase</keyword>
<keyword evidence="1" id="KW-0472">Membrane</keyword>
<keyword evidence="4" id="KW-1185">Reference proteome</keyword>
<dbReference type="EC" id="3.6.1.57" evidence="3"/>
<dbReference type="InterPro" id="IPR020023">
    <property type="entry name" value="PseG"/>
</dbReference>
<reference evidence="3 4" key="1">
    <citation type="submission" date="2022-04" db="EMBL/GenBank/DDBJ databases">
        <title>Halobacillus sp. isolated from saltern.</title>
        <authorList>
            <person name="Won M."/>
            <person name="Lee C.-M."/>
            <person name="Woen H.-Y."/>
            <person name="Kwon S.-W."/>
        </authorList>
    </citation>
    <scope>NUCLEOTIDE SEQUENCE [LARGE SCALE GENOMIC DNA]</scope>
    <source>
        <strain evidence="3 4">SSBR10-3</strain>
    </source>
</reference>
<evidence type="ECO:0000259" key="2">
    <source>
        <dbReference type="Pfam" id="PF04101"/>
    </source>
</evidence>
<dbReference type="SUPFAM" id="SSF53756">
    <property type="entry name" value="UDP-Glycosyltransferase/glycogen phosphorylase"/>
    <property type="match status" value="1"/>
</dbReference>
<dbReference type="PANTHER" id="PTHR21015:SF22">
    <property type="entry name" value="GLYCOSYLTRANSFERASE"/>
    <property type="match status" value="1"/>
</dbReference>
<dbReference type="NCBIfam" id="TIGR03590">
    <property type="entry name" value="PseG"/>
    <property type="match status" value="1"/>
</dbReference>
<gene>
    <name evidence="3" type="primary">pseG</name>
    <name evidence="3" type="ORF">MUN89_20040</name>
</gene>
<dbReference type="PANTHER" id="PTHR21015">
    <property type="entry name" value="UDP-N-ACETYLGLUCOSAMINE--N-ACETYLMURAMYL-(PENTAPEPTIDE) PYROPHOSPHORYL-UNDECAPRENOL N-ACETYLGLUCOSAMINE TRANSFERASE 1"/>
    <property type="match status" value="1"/>
</dbReference>
<dbReference type="Pfam" id="PF04101">
    <property type="entry name" value="Glyco_tran_28_C"/>
    <property type="match status" value="1"/>
</dbReference>
<feature type="domain" description="Glycosyl transferase family 28 C-terminal" evidence="2">
    <location>
        <begin position="199"/>
        <end position="342"/>
    </location>
</feature>
<organism evidence="3 4">
    <name type="scientific">Halobacillus salinarum</name>
    <dbReference type="NCBI Taxonomy" id="2932257"/>
    <lineage>
        <taxon>Bacteria</taxon>
        <taxon>Bacillati</taxon>
        <taxon>Bacillota</taxon>
        <taxon>Bacilli</taxon>
        <taxon>Bacillales</taxon>
        <taxon>Bacillaceae</taxon>
        <taxon>Halobacillus</taxon>
    </lineage>
</organism>
<proteinExistence type="predicted"/>
<sequence length="364" mass="41123">MNVFIRADASVEIGTGHIMRCLTLAEELREMGCIVSFICRKLPGNLITYVKKVKQFPIIELPLPSNTFSRSTSLNHAHWLGAHWKEDVSQTTAALAEKKADWMIIDHYGIDYHWEREIKSFVSRIMVIDDLADRAHICDVLLDQNLYKNPTERYNHLVPKETIQLLGPSYALLRAEFRDARKKLRKRSGKVNRILISFGGSDPTNETLKALEGFLQLQKPEIKVDVVVGETNRNRTIIETVCQEHPNITFHCQIDYMAQLMAEADLAIGALGSSTWERCYLELPSLVILAAENQYGLSEQLVEEGIIVNLGRAEDVKAGLIAMAVQEMMNDPESLRHMALNARNLFPEESTSALLSMFNRKGGS</sequence>
<dbReference type="InterPro" id="IPR007235">
    <property type="entry name" value="Glyco_trans_28_C"/>
</dbReference>
<dbReference type="Gene3D" id="3.40.50.11190">
    <property type="match status" value="1"/>
</dbReference>
<evidence type="ECO:0000256" key="1">
    <source>
        <dbReference type="ARBA" id="ARBA00023136"/>
    </source>
</evidence>
<evidence type="ECO:0000313" key="3">
    <source>
        <dbReference type="EMBL" id="UOQ44121.1"/>
    </source>
</evidence>
<dbReference type="EMBL" id="CP095073">
    <property type="protein sequence ID" value="UOQ44121.1"/>
    <property type="molecule type" value="Genomic_DNA"/>
</dbReference>
<dbReference type="Proteomes" id="UP000831787">
    <property type="component" value="Chromosome"/>
</dbReference>